<keyword evidence="12" id="KW-0966">Cell projection</keyword>
<organism evidence="25 26">
    <name type="scientific">Candidatus Competibacter phosphatis</name>
    <dbReference type="NCBI Taxonomy" id="221280"/>
    <lineage>
        <taxon>Bacteria</taxon>
        <taxon>Pseudomonadati</taxon>
        <taxon>Pseudomonadota</taxon>
        <taxon>Gammaproteobacteria</taxon>
        <taxon>Candidatus Competibacteraceae</taxon>
        <taxon>Candidatus Competibacter</taxon>
    </lineage>
</organism>
<comment type="catalytic activity">
    <reaction evidence="14">
        <text>(9Z)-octadecenoyl-CoA + H2O = (9Z)-octadecenoate + CoA + H(+)</text>
        <dbReference type="Rhea" id="RHEA:40139"/>
        <dbReference type="ChEBI" id="CHEBI:15377"/>
        <dbReference type="ChEBI" id="CHEBI:15378"/>
        <dbReference type="ChEBI" id="CHEBI:30823"/>
        <dbReference type="ChEBI" id="CHEBI:57287"/>
        <dbReference type="ChEBI" id="CHEBI:57387"/>
    </reaction>
    <physiologicalReaction direction="left-to-right" evidence="14">
        <dbReference type="Rhea" id="RHEA:40140"/>
    </physiologicalReaction>
</comment>
<keyword evidence="4" id="KW-1003">Cell membrane</keyword>
<gene>
    <name evidence="25" type="ORF">E4P82_10375</name>
</gene>
<dbReference type="Pfam" id="PF03061">
    <property type="entry name" value="4HBT"/>
    <property type="match status" value="1"/>
</dbReference>
<comment type="similarity">
    <text evidence="15">Belongs to the THEM4/THEM5 thioesterase family.</text>
</comment>
<evidence type="ECO:0000256" key="21">
    <source>
        <dbReference type="ARBA" id="ARBA00047969"/>
    </source>
</evidence>
<dbReference type="InterPro" id="IPR006683">
    <property type="entry name" value="Thioestr_dom"/>
</dbReference>
<evidence type="ECO:0000256" key="22">
    <source>
        <dbReference type="ARBA" id="ARBA00048074"/>
    </source>
</evidence>
<evidence type="ECO:0000256" key="23">
    <source>
        <dbReference type="ARBA" id="ARBA00048180"/>
    </source>
</evidence>
<dbReference type="Gene3D" id="3.10.129.10">
    <property type="entry name" value="Hotdog Thioesterase"/>
    <property type="match status" value="1"/>
</dbReference>
<keyword evidence="7" id="KW-0378">Hydrolase</keyword>
<evidence type="ECO:0000256" key="1">
    <source>
        <dbReference type="ARBA" id="ARBA00004170"/>
    </source>
</evidence>
<keyword evidence="11" id="KW-0472">Membrane</keyword>
<evidence type="ECO:0000256" key="9">
    <source>
        <dbReference type="ARBA" id="ARBA00022946"/>
    </source>
</evidence>
<evidence type="ECO:0000256" key="2">
    <source>
        <dbReference type="ARBA" id="ARBA00004496"/>
    </source>
</evidence>
<dbReference type="EMBL" id="SPMZ01000028">
    <property type="protein sequence ID" value="NMQ19562.1"/>
    <property type="molecule type" value="Genomic_DNA"/>
</dbReference>
<evidence type="ECO:0000256" key="4">
    <source>
        <dbReference type="ARBA" id="ARBA00022475"/>
    </source>
</evidence>
<proteinExistence type="inferred from homology"/>
<evidence type="ECO:0000256" key="20">
    <source>
        <dbReference type="ARBA" id="ARBA00047734"/>
    </source>
</evidence>
<evidence type="ECO:0000313" key="26">
    <source>
        <dbReference type="Proteomes" id="UP000760480"/>
    </source>
</evidence>
<evidence type="ECO:0000259" key="24">
    <source>
        <dbReference type="Pfam" id="PF03061"/>
    </source>
</evidence>
<protein>
    <recommendedName>
        <fullName evidence="17">Acyl-coenzyme A thioesterase THEM4</fullName>
        <ecNumber evidence="16">3.1.2.2</ecNumber>
    </recommendedName>
    <alternativeName>
        <fullName evidence="18">Thioesterase superfamily member 4</fullName>
    </alternativeName>
</protein>
<accession>A0ABX1TLI0</accession>
<evidence type="ECO:0000256" key="15">
    <source>
        <dbReference type="ARBA" id="ARBA00038456"/>
    </source>
</evidence>
<keyword evidence="9" id="KW-0809">Transit peptide</keyword>
<evidence type="ECO:0000256" key="10">
    <source>
        <dbReference type="ARBA" id="ARBA00023098"/>
    </source>
</evidence>
<name>A0ABX1TLI0_9GAMM</name>
<dbReference type="Proteomes" id="UP000760480">
    <property type="component" value="Unassembled WGS sequence"/>
</dbReference>
<comment type="catalytic activity">
    <reaction evidence="19">
        <text>octanoyl-CoA + H2O = octanoate + CoA + H(+)</text>
        <dbReference type="Rhea" id="RHEA:30143"/>
        <dbReference type="ChEBI" id="CHEBI:15377"/>
        <dbReference type="ChEBI" id="CHEBI:15378"/>
        <dbReference type="ChEBI" id="CHEBI:25646"/>
        <dbReference type="ChEBI" id="CHEBI:57287"/>
        <dbReference type="ChEBI" id="CHEBI:57386"/>
    </reaction>
    <physiologicalReaction direction="left-to-right" evidence="19">
        <dbReference type="Rhea" id="RHEA:30144"/>
    </physiologicalReaction>
</comment>
<comment type="subcellular location">
    <subcellularLocation>
        <location evidence="3">Cell projection</location>
        <location evidence="3">Ruffle membrane</location>
    </subcellularLocation>
    <subcellularLocation>
        <location evidence="2">Cytoplasm</location>
    </subcellularLocation>
    <subcellularLocation>
        <location evidence="1">Membrane</location>
        <topology evidence="1">Peripheral membrane protein</topology>
    </subcellularLocation>
</comment>
<keyword evidence="10" id="KW-0443">Lipid metabolism</keyword>
<evidence type="ECO:0000256" key="3">
    <source>
        <dbReference type="ARBA" id="ARBA00004632"/>
    </source>
</evidence>
<evidence type="ECO:0000313" key="25">
    <source>
        <dbReference type="EMBL" id="NMQ19562.1"/>
    </source>
</evidence>
<dbReference type="EC" id="3.1.2.2" evidence="16"/>
<evidence type="ECO:0000256" key="19">
    <source>
        <dbReference type="ARBA" id="ARBA00047588"/>
    </source>
</evidence>
<evidence type="ECO:0000256" key="6">
    <source>
        <dbReference type="ARBA" id="ARBA00022703"/>
    </source>
</evidence>
<comment type="catalytic activity">
    <reaction evidence="22">
        <text>dodecanoyl-CoA + H2O = dodecanoate + CoA + H(+)</text>
        <dbReference type="Rhea" id="RHEA:30135"/>
        <dbReference type="ChEBI" id="CHEBI:15377"/>
        <dbReference type="ChEBI" id="CHEBI:15378"/>
        <dbReference type="ChEBI" id="CHEBI:18262"/>
        <dbReference type="ChEBI" id="CHEBI:57287"/>
        <dbReference type="ChEBI" id="CHEBI:57375"/>
    </reaction>
    <physiologicalReaction direction="left-to-right" evidence="22">
        <dbReference type="Rhea" id="RHEA:30136"/>
    </physiologicalReaction>
</comment>
<dbReference type="PANTHER" id="PTHR12418">
    <property type="entry name" value="ACYL-COENZYME A THIOESTERASE THEM4"/>
    <property type="match status" value="1"/>
</dbReference>
<evidence type="ECO:0000256" key="7">
    <source>
        <dbReference type="ARBA" id="ARBA00022801"/>
    </source>
</evidence>
<evidence type="ECO:0000256" key="17">
    <source>
        <dbReference type="ARBA" id="ARBA00040123"/>
    </source>
</evidence>
<keyword evidence="5" id="KW-0963">Cytoplasm</keyword>
<dbReference type="CDD" id="cd03443">
    <property type="entry name" value="PaaI_thioesterase"/>
    <property type="match status" value="1"/>
</dbReference>
<keyword evidence="26" id="KW-1185">Reference proteome</keyword>
<comment type="catalytic activity">
    <reaction evidence="13">
        <text>(5Z,8Z,11Z,14Z)-eicosatetraenoyl-CoA + H2O = (5Z,8Z,11Z,14Z)-eicosatetraenoate + CoA + H(+)</text>
        <dbReference type="Rhea" id="RHEA:40151"/>
        <dbReference type="ChEBI" id="CHEBI:15377"/>
        <dbReference type="ChEBI" id="CHEBI:15378"/>
        <dbReference type="ChEBI" id="CHEBI:32395"/>
        <dbReference type="ChEBI" id="CHEBI:57287"/>
        <dbReference type="ChEBI" id="CHEBI:57368"/>
    </reaction>
    <physiologicalReaction direction="left-to-right" evidence="13">
        <dbReference type="Rhea" id="RHEA:40152"/>
    </physiologicalReaction>
</comment>
<dbReference type="PANTHER" id="PTHR12418:SF19">
    <property type="entry name" value="ACYL-COENZYME A THIOESTERASE THEM4"/>
    <property type="match status" value="1"/>
</dbReference>
<evidence type="ECO:0000256" key="8">
    <source>
        <dbReference type="ARBA" id="ARBA00022832"/>
    </source>
</evidence>
<evidence type="ECO:0000256" key="16">
    <source>
        <dbReference type="ARBA" id="ARBA00038848"/>
    </source>
</evidence>
<evidence type="ECO:0000256" key="11">
    <source>
        <dbReference type="ARBA" id="ARBA00023136"/>
    </source>
</evidence>
<comment type="catalytic activity">
    <reaction evidence="20">
        <text>hexadecanoyl-CoA + H2O = hexadecanoate + CoA + H(+)</text>
        <dbReference type="Rhea" id="RHEA:16645"/>
        <dbReference type="ChEBI" id="CHEBI:7896"/>
        <dbReference type="ChEBI" id="CHEBI:15377"/>
        <dbReference type="ChEBI" id="CHEBI:15378"/>
        <dbReference type="ChEBI" id="CHEBI:57287"/>
        <dbReference type="ChEBI" id="CHEBI:57379"/>
        <dbReference type="EC" id="3.1.2.2"/>
    </reaction>
    <physiologicalReaction direction="left-to-right" evidence="20">
        <dbReference type="Rhea" id="RHEA:16646"/>
    </physiologicalReaction>
</comment>
<evidence type="ECO:0000256" key="5">
    <source>
        <dbReference type="ARBA" id="ARBA00022490"/>
    </source>
</evidence>
<dbReference type="RefSeq" id="WP_169248815.1">
    <property type="nucleotide sequence ID" value="NZ_SPMZ01000028.1"/>
</dbReference>
<keyword evidence="8" id="KW-0276">Fatty acid metabolism</keyword>
<sequence length="163" mass="17550">MNQNQQAFQDFYPDELSHCYGCGRLNEQGLQLKSYWDGEETVAHLEPRPHYIAIPGYVYGGLIASLIDCHGTGTASAAAYRAAGRELGSEPPFRFVTASLQVDYLRPTPLGVSLEIRGRIEEIKGRKVVVSATVTAAGEVCARGRVVAVQMPENMLPPAGGAG</sequence>
<evidence type="ECO:0000256" key="18">
    <source>
        <dbReference type="ARBA" id="ARBA00043210"/>
    </source>
</evidence>
<evidence type="ECO:0000256" key="13">
    <source>
        <dbReference type="ARBA" id="ARBA00035852"/>
    </source>
</evidence>
<evidence type="ECO:0000256" key="12">
    <source>
        <dbReference type="ARBA" id="ARBA00023273"/>
    </source>
</evidence>
<comment type="caution">
    <text evidence="25">The sequence shown here is derived from an EMBL/GenBank/DDBJ whole genome shotgun (WGS) entry which is preliminary data.</text>
</comment>
<keyword evidence="6" id="KW-0053">Apoptosis</keyword>
<comment type="catalytic activity">
    <reaction evidence="21">
        <text>decanoyl-CoA + H2O = decanoate + CoA + H(+)</text>
        <dbReference type="Rhea" id="RHEA:40059"/>
        <dbReference type="ChEBI" id="CHEBI:15377"/>
        <dbReference type="ChEBI" id="CHEBI:15378"/>
        <dbReference type="ChEBI" id="CHEBI:27689"/>
        <dbReference type="ChEBI" id="CHEBI:57287"/>
        <dbReference type="ChEBI" id="CHEBI:61430"/>
    </reaction>
    <physiologicalReaction direction="left-to-right" evidence="21">
        <dbReference type="Rhea" id="RHEA:40060"/>
    </physiologicalReaction>
</comment>
<feature type="domain" description="Thioesterase" evidence="24">
    <location>
        <begin position="56"/>
        <end position="139"/>
    </location>
</feature>
<reference evidence="25 26" key="1">
    <citation type="submission" date="2019-03" db="EMBL/GenBank/DDBJ databases">
        <title>Metabolic reconstructions from genomes of highly enriched 'Candidatus Accumulibacter' and 'Candidatus Competibacter' bioreactor populations.</title>
        <authorList>
            <person name="Annavajhala M.K."/>
            <person name="Welles L."/>
            <person name="Abbas B."/>
            <person name="Sorokin D."/>
            <person name="Park H."/>
            <person name="Van Loosdrecht M."/>
            <person name="Chandran K."/>
        </authorList>
    </citation>
    <scope>NUCLEOTIDE SEQUENCE [LARGE SCALE GENOMIC DNA]</scope>
    <source>
        <strain evidence="25 26">SBR_G</strain>
    </source>
</reference>
<dbReference type="InterPro" id="IPR052365">
    <property type="entry name" value="THEM4/THEM5_acyl-CoA_thioest"/>
</dbReference>
<comment type="catalytic activity">
    <reaction evidence="23">
        <text>tetradecanoyl-CoA + H2O = tetradecanoate + CoA + H(+)</text>
        <dbReference type="Rhea" id="RHEA:40119"/>
        <dbReference type="ChEBI" id="CHEBI:15377"/>
        <dbReference type="ChEBI" id="CHEBI:15378"/>
        <dbReference type="ChEBI" id="CHEBI:30807"/>
        <dbReference type="ChEBI" id="CHEBI:57287"/>
        <dbReference type="ChEBI" id="CHEBI:57385"/>
    </reaction>
    <physiologicalReaction direction="left-to-right" evidence="23">
        <dbReference type="Rhea" id="RHEA:40120"/>
    </physiologicalReaction>
</comment>
<dbReference type="InterPro" id="IPR029069">
    <property type="entry name" value="HotDog_dom_sf"/>
</dbReference>
<evidence type="ECO:0000256" key="14">
    <source>
        <dbReference type="ARBA" id="ARBA00037002"/>
    </source>
</evidence>
<dbReference type="SUPFAM" id="SSF54637">
    <property type="entry name" value="Thioesterase/thiol ester dehydrase-isomerase"/>
    <property type="match status" value="1"/>
</dbReference>